<feature type="chain" id="PRO_5046072731" description="Carboxypeptidase regulatory-like domain-containing protein" evidence="1">
    <location>
        <begin position="20"/>
        <end position="75"/>
    </location>
</feature>
<organism evidence="2 3">
    <name type="scientific">Psychroflexus longus</name>
    <dbReference type="NCBI Taxonomy" id="2873596"/>
    <lineage>
        <taxon>Bacteria</taxon>
        <taxon>Pseudomonadati</taxon>
        <taxon>Bacteroidota</taxon>
        <taxon>Flavobacteriia</taxon>
        <taxon>Flavobacteriales</taxon>
        <taxon>Flavobacteriaceae</taxon>
        <taxon>Psychroflexus</taxon>
    </lineage>
</organism>
<dbReference type="EMBL" id="JAIQZE010000010">
    <property type="protein sequence ID" value="MBZ9779252.1"/>
    <property type="molecule type" value="Genomic_DNA"/>
</dbReference>
<keyword evidence="3" id="KW-1185">Reference proteome</keyword>
<sequence>MFKRFACFFILSIFTTVTSAQSFQLEGFISDSLDNPLANTNVIATPLQQANSQIKFSIITSKGKFRLESFFSKLI</sequence>
<comment type="caution">
    <text evidence="2">The sequence shown here is derived from an EMBL/GenBank/DDBJ whole genome shotgun (WGS) entry which is preliminary data.</text>
</comment>
<protein>
    <recommendedName>
        <fullName evidence="4">Carboxypeptidase regulatory-like domain-containing protein</fullName>
    </recommendedName>
</protein>
<gene>
    <name evidence="2" type="ORF">LB452_09975</name>
</gene>
<evidence type="ECO:0000313" key="3">
    <source>
        <dbReference type="Proteomes" id="UP001199314"/>
    </source>
</evidence>
<dbReference type="Proteomes" id="UP001199314">
    <property type="component" value="Unassembled WGS sequence"/>
</dbReference>
<reference evidence="3" key="1">
    <citation type="submission" date="2023-07" db="EMBL/GenBank/DDBJ databases">
        <title>Novel species isolated from saline lakes on Tibetan Plateau.</title>
        <authorList>
            <person name="Lu H."/>
        </authorList>
    </citation>
    <scope>NUCLEOTIDE SEQUENCE [LARGE SCALE GENOMIC DNA]</scope>
    <source>
        <strain evidence="3">CAK8W</strain>
    </source>
</reference>
<dbReference type="RefSeq" id="WP_224461597.1">
    <property type="nucleotide sequence ID" value="NZ_JAIQZE010000010.1"/>
</dbReference>
<keyword evidence="1" id="KW-0732">Signal</keyword>
<name>A0ABS7XMQ6_9FLAO</name>
<feature type="signal peptide" evidence="1">
    <location>
        <begin position="1"/>
        <end position="19"/>
    </location>
</feature>
<evidence type="ECO:0000256" key="1">
    <source>
        <dbReference type="SAM" id="SignalP"/>
    </source>
</evidence>
<proteinExistence type="predicted"/>
<accession>A0ABS7XMQ6</accession>
<evidence type="ECO:0008006" key="4">
    <source>
        <dbReference type="Google" id="ProtNLM"/>
    </source>
</evidence>
<evidence type="ECO:0000313" key="2">
    <source>
        <dbReference type="EMBL" id="MBZ9779252.1"/>
    </source>
</evidence>